<organism evidence="5 8">
    <name type="scientific">Pandoraea cepalis</name>
    <dbReference type="NCBI Taxonomy" id="2508294"/>
    <lineage>
        <taxon>Bacteria</taxon>
        <taxon>Pseudomonadati</taxon>
        <taxon>Pseudomonadota</taxon>
        <taxon>Betaproteobacteria</taxon>
        <taxon>Burkholderiales</taxon>
        <taxon>Burkholderiaceae</taxon>
        <taxon>Pandoraea</taxon>
    </lineage>
</organism>
<evidence type="ECO:0000313" key="5">
    <source>
        <dbReference type="EMBL" id="MDN4572695.1"/>
    </source>
</evidence>
<keyword evidence="3" id="KW-0804">Transcription</keyword>
<dbReference type="EMBL" id="QAIC01000030">
    <property type="protein sequence ID" value="MDN4572695.1"/>
    <property type="molecule type" value="Genomic_DNA"/>
</dbReference>
<evidence type="ECO:0000256" key="2">
    <source>
        <dbReference type="ARBA" id="ARBA00023125"/>
    </source>
</evidence>
<evidence type="ECO:0000259" key="4">
    <source>
        <dbReference type="PROSITE" id="PS01124"/>
    </source>
</evidence>
<dbReference type="GO" id="GO:0003700">
    <property type="term" value="F:DNA-binding transcription factor activity"/>
    <property type="evidence" value="ECO:0007669"/>
    <property type="project" value="InterPro"/>
</dbReference>
<proteinExistence type="predicted"/>
<feature type="domain" description="HTH araC/xylS-type" evidence="4">
    <location>
        <begin position="34"/>
        <end position="132"/>
    </location>
</feature>
<gene>
    <name evidence="5" type="ORF">DBA34_05420</name>
    <name evidence="6" type="ORF">DBB29_01460</name>
</gene>
<evidence type="ECO:0000313" key="6">
    <source>
        <dbReference type="EMBL" id="MDN4576793.1"/>
    </source>
</evidence>
<accession>A0AAW7MIW0</accession>
<comment type="caution">
    <text evidence="5">The sequence shown here is derived from an EMBL/GenBank/DDBJ whole genome shotgun (WGS) entry which is preliminary data.</text>
</comment>
<dbReference type="SMART" id="SM00342">
    <property type="entry name" value="HTH_ARAC"/>
    <property type="match status" value="1"/>
</dbReference>
<dbReference type="PANTHER" id="PTHR43280:SF2">
    <property type="entry name" value="HTH-TYPE TRANSCRIPTIONAL REGULATOR EXSA"/>
    <property type="match status" value="1"/>
</dbReference>
<keyword evidence="2" id="KW-0238">DNA-binding</keyword>
<keyword evidence="7" id="KW-1185">Reference proteome</keyword>
<keyword evidence="1" id="KW-0805">Transcription regulation</keyword>
<dbReference type="AlphaFoldDB" id="A0AAW7MIW0"/>
<name>A0AAW7MIW0_9BURK</name>
<evidence type="ECO:0000256" key="1">
    <source>
        <dbReference type="ARBA" id="ARBA00023015"/>
    </source>
</evidence>
<dbReference type="InterPro" id="IPR018060">
    <property type="entry name" value="HTH_AraC"/>
</dbReference>
<reference evidence="5" key="1">
    <citation type="submission" date="2018-04" db="EMBL/GenBank/DDBJ databases">
        <authorList>
            <person name="Jy Z."/>
        </authorList>
    </citation>
    <scope>NUCLEOTIDE SEQUENCE</scope>
    <source>
        <strain evidence="6">AS13</strain>
        <strain evidence="5">LA18</strain>
    </source>
</reference>
<dbReference type="PROSITE" id="PS01124">
    <property type="entry name" value="HTH_ARAC_FAMILY_2"/>
    <property type="match status" value="1"/>
</dbReference>
<dbReference type="Proteomes" id="UP001172788">
    <property type="component" value="Unassembled WGS sequence"/>
</dbReference>
<evidence type="ECO:0000313" key="7">
    <source>
        <dbReference type="Proteomes" id="UP001172788"/>
    </source>
</evidence>
<dbReference type="EMBL" id="QAID01000025">
    <property type="protein sequence ID" value="MDN4576793.1"/>
    <property type="molecule type" value="Genomic_DNA"/>
</dbReference>
<dbReference type="Proteomes" id="UP001172791">
    <property type="component" value="Unassembled WGS sequence"/>
</dbReference>
<evidence type="ECO:0000256" key="3">
    <source>
        <dbReference type="ARBA" id="ARBA00023163"/>
    </source>
</evidence>
<dbReference type="InterPro" id="IPR009057">
    <property type="entry name" value="Homeodomain-like_sf"/>
</dbReference>
<dbReference type="Gene3D" id="1.10.10.60">
    <property type="entry name" value="Homeodomain-like"/>
    <property type="match status" value="1"/>
</dbReference>
<evidence type="ECO:0000313" key="8">
    <source>
        <dbReference type="Proteomes" id="UP001172791"/>
    </source>
</evidence>
<dbReference type="PANTHER" id="PTHR43280">
    <property type="entry name" value="ARAC-FAMILY TRANSCRIPTIONAL REGULATOR"/>
    <property type="match status" value="1"/>
</dbReference>
<dbReference type="GO" id="GO:0043565">
    <property type="term" value="F:sequence-specific DNA binding"/>
    <property type="evidence" value="ECO:0007669"/>
    <property type="project" value="InterPro"/>
</dbReference>
<sequence>MCGREIIHKGSFACRALKCDAASGRVASADPLVERFEQWARNRLAEGFSLEDAAKALSSTPRTLQRRVEAVLGKSPLSYFQDLRIERAVHLLRTSHLNVEAIASEVGYVDGATLRSLLRRRLGHGVREIRQTGISRT</sequence>
<protein>
    <recommendedName>
        <fullName evidence="4">HTH araC/xylS-type domain-containing protein</fullName>
    </recommendedName>
</protein>
<dbReference type="Pfam" id="PF12833">
    <property type="entry name" value="HTH_18"/>
    <property type="match status" value="1"/>
</dbReference>
<dbReference type="SUPFAM" id="SSF46689">
    <property type="entry name" value="Homeodomain-like"/>
    <property type="match status" value="1"/>
</dbReference>